<name>A0A9X3E6X4_9HYPH</name>
<protein>
    <submittedName>
        <fullName evidence="1">Alpha/beta hydrolase</fullName>
    </submittedName>
</protein>
<proteinExistence type="predicted"/>
<dbReference type="RefSeq" id="WP_266341204.1">
    <property type="nucleotide sequence ID" value="NZ_JAPKNK010000016.1"/>
</dbReference>
<gene>
    <name evidence="1" type="ORF">OSH07_23780</name>
</gene>
<dbReference type="Proteomes" id="UP001144805">
    <property type="component" value="Unassembled WGS sequence"/>
</dbReference>
<reference evidence="1" key="1">
    <citation type="submission" date="2022-11" db="EMBL/GenBank/DDBJ databases">
        <title>Biodiversity and phylogenetic relationships of bacteria.</title>
        <authorList>
            <person name="Machado R.A.R."/>
            <person name="Bhat A."/>
            <person name="Loulou A."/>
            <person name="Kallel S."/>
        </authorList>
    </citation>
    <scope>NUCLEOTIDE SEQUENCE</scope>
    <source>
        <strain evidence="1">K-TC2</strain>
    </source>
</reference>
<keyword evidence="1" id="KW-0378">Hydrolase</keyword>
<dbReference type="SUPFAM" id="SSF53474">
    <property type="entry name" value="alpha/beta-Hydrolases"/>
    <property type="match status" value="1"/>
</dbReference>
<organism evidence="1 2">
    <name type="scientific">Kaistia nematophila</name>
    <dbReference type="NCBI Taxonomy" id="2994654"/>
    <lineage>
        <taxon>Bacteria</taxon>
        <taxon>Pseudomonadati</taxon>
        <taxon>Pseudomonadota</taxon>
        <taxon>Alphaproteobacteria</taxon>
        <taxon>Hyphomicrobiales</taxon>
        <taxon>Kaistiaceae</taxon>
        <taxon>Kaistia</taxon>
    </lineage>
</organism>
<dbReference type="InterPro" id="IPR029058">
    <property type="entry name" value="AB_hydrolase_fold"/>
</dbReference>
<dbReference type="GO" id="GO:0016787">
    <property type="term" value="F:hydrolase activity"/>
    <property type="evidence" value="ECO:0007669"/>
    <property type="project" value="UniProtKB-KW"/>
</dbReference>
<dbReference type="EMBL" id="JAPKNK010000016">
    <property type="protein sequence ID" value="MCX5572243.1"/>
    <property type="molecule type" value="Genomic_DNA"/>
</dbReference>
<sequence>MSRLIIPGWQGSGAGHWQRRWLDVDADARIVEQDDWHSPKLEAWLSRLDAAIRRTRQPILVAHSLGAVLVAAYAKRYPRNNIAGALLVAPADVDSLAPDHPLADFGDVPLSRLPFPSILALSRNDPYISVERGRLFAARWGSELVDLGHAGHVNPESGHGHWPAGFRLASQLGRQPIRAAA</sequence>
<dbReference type="Gene3D" id="3.40.50.1820">
    <property type="entry name" value="alpha/beta hydrolase"/>
    <property type="match status" value="1"/>
</dbReference>
<keyword evidence="2" id="KW-1185">Reference proteome</keyword>
<accession>A0A9X3E6X4</accession>
<dbReference type="AlphaFoldDB" id="A0A9X3E6X4"/>
<evidence type="ECO:0000313" key="2">
    <source>
        <dbReference type="Proteomes" id="UP001144805"/>
    </source>
</evidence>
<dbReference type="InterPro" id="IPR010662">
    <property type="entry name" value="RBBP9/YdeN"/>
</dbReference>
<evidence type="ECO:0000313" key="1">
    <source>
        <dbReference type="EMBL" id="MCX5572243.1"/>
    </source>
</evidence>
<dbReference type="Pfam" id="PF06821">
    <property type="entry name" value="Ser_hydrolase"/>
    <property type="match status" value="1"/>
</dbReference>
<comment type="caution">
    <text evidence="1">The sequence shown here is derived from an EMBL/GenBank/DDBJ whole genome shotgun (WGS) entry which is preliminary data.</text>
</comment>